<comment type="caution">
    <text evidence="1">The sequence shown here is derived from an EMBL/GenBank/DDBJ whole genome shotgun (WGS) entry which is preliminary data.</text>
</comment>
<dbReference type="Proteomes" id="UP000032566">
    <property type="component" value="Unassembled WGS sequence"/>
</dbReference>
<gene>
    <name evidence="1" type="ORF">RP29_13925</name>
</gene>
<dbReference type="AlphaFoldDB" id="A0A0D7K9Q8"/>
<dbReference type="OrthoDB" id="8819741at2"/>
<protein>
    <submittedName>
        <fullName evidence="1">Uncharacterized protein</fullName>
    </submittedName>
</protein>
<sequence length="80" mass="8792">MPRIDRVRVDYMPGPAAVEALQAAQGLFPNSNTQALIDRLVITGLSALVHGHWKPPPLYGRNRDAWKLPADLRPRPGEAA</sequence>
<evidence type="ECO:0000313" key="1">
    <source>
        <dbReference type="EMBL" id="KJA09903.1"/>
    </source>
</evidence>
<proteinExistence type="predicted"/>
<dbReference type="EMBL" id="JXYQ01000046">
    <property type="protein sequence ID" value="KJA09903.1"/>
    <property type="molecule type" value="Genomic_DNA"/>
</dbReference>
<reference evidence="1 2" key="1">
    <citation type="submission" date="2014-12" db="EMBL/GenBank/DDBJ databases">
        <title>Isolation of bacteria from lake water.</title>
        <authorList>
            <person name="Sheng K.-Y."/>
            <person name="Chin P.-S."/>
            <person name="Chan K.-G."/>
            <person name="Tan G.S."/>
        </authorList>
    </citation>
    <scope>NUCLEOTIDE SEQUENCE [LARGE SCALE GENOMIC DNA]</scope>
    <source>
        <strain evidence="1 2">KY4</strain>
    </source>
</reference>
<dbReference type="PATRIC" id="fig|80878.5.peg.2571"/>
<accession>A0A0D7K9Q8</accession>
<evidence type="ECO:0000313" key="2">
    <source>
        <dbReference type="Proteomes" id="UP000032566"/>
    </source>
</evidence>
<keyword evidence="2" id="KW-1185">Reference proteome</keyword>
<dbReference type="RefSeq" id="WP_044399568.1">
    <property type="nucleotide sequence ID" value="NZ_JAYRUO010000025.1"/>
</dbReference>
<organism evidence="1 2">
    <name type="scientific">Acidovorax temperans</name>
    <dbReference type="NCBI Taxonomy" id="80878"/>
    <lineage>
        <taxon>Bacteria</taxon>
        <taxon>Pseudomonadati</taxon>
        <taxon>Pseudomonadota</taxon>
        <taxon>Betaproteobacteria</taxon>
        <taxon>Burkholderiales</taxon>
        <taxon>Comamonadaceae</taxon>
        <taxon>Acidovorax</taxon>
    </lineage>
</organism>
<name>A0A0D7K9Q8_9BURK</name>